<evidence type="ECO:0000313" key="1">
    <source>
        <dbReference type="EMBL" id="AUB36139.1"/>
    </source>
</evidence>
<evidence type="ECO:0000313" key="2">
    <source>
        <dbReference type="Proteomes" id="UP000232003"/>
    </source>
</evidence>
<name>A0A2K8SL22_9NOSO</name>
<keyword evidence="2" id="KW-1185">Reference proteome</keyword>
<proteinExistence type="predicted"/>
<sequence>MPFIPEDTYAALKYLDLAPDQDNAVSAALSSLEARSENFVVEVQQILEQIGVVDATFFVETGSTNFALKQADVLVYEQKQRIVGLLMQKMGLVKRLGKLLSIAPDLEYLEQILKMLDVRNMGFINPTAKLKRS</sequence>
<dbReference type="EMBL" id="CP024785">
    <property type="protein sequence ID" value="AUB36139.1"/>
    <property type="molecule type" value="Genomic_DNA"/>
</dbReference>
<reference evidence="1 2" key="1">
    <citation type="submission" date="2017-11" db="EMBL/GenBank/DDBJ databases">
        <title>Complete genome of a free-living desiccation-tolerant cyanobacterium and its photosynthetic adaptation to extreme terrestrial habitat.</title>
        <authorList>
            <person name="Shang J."/>
        </authorList>
    </citation>
    <scope>NUCLEOTIDE SEQUENCE [LARGE SCALE GENOMIC DNA]</scope>
    <source>
        <strain evidence="1 2">CCNUN1</strain>
    </source>
</reference>
<protein>
    <submittedName>
        <fullName evidence="1">Uncharacterized protein</fullName>
    </submittedName>
</protein>
<gene>
    <name evidence="1" type="ORF">COO91_02040</name>
</gene>
<dbReference type="Proteomes" id="UP000232003">
    <property type="component" value="Chromosome"/>
</dbReference>
<dbReference type="RefSeq" id="WP_100898146.1">
    <property type="nucleotide sequence ID" value="NZ_CAWNNC010000001.1"/>
</dbReference>
<dbReference type="AlphaFoldDB" id="A0A2K8SL22"/>
<dbReference type="KEGG" id="nfl:COO91_02040"/>
<organism evidence="1 2">
    <name type="scientific">Nostoc flagelliforme CCNUN1</name>
    <dbReference type="NCBI Taxonomy" id="2038116"/>
    <lineage>
        <taxon>Bacteria</taxon>
        <taxon>Bacillati</taxon>
        <taxon>Cyanobacteriota</taxon>
        <taxon>Cyanophyceae</taxon>
        <taxon>Nostocales</taxon>
        <taxon>Nostocaceae</taxon>
        <taxon>Nostoc</taxon>
    </lineage>
</organism>
<accession>A0A2K8SL22</accession>